<protein>
    <submittedName>
        <fullName evidence="1">Uncharacterized protein</fullName>
    </submittedName>
</protein>
<evidence type="ECO:0000313" key="1">
    <source>
        <dbReference type="EMBL" id="QDH83962.1"/>
    </source>
</evidence>
<proteinExistence type="predicted"/>
<reference evidence="1 2" key="1">
    <citation type="submission" date="2019-05" db="EMBL/GenBank/DDBJ databases">
        <title>Complete genome sequence of sixteen phages from Abidjan, cote d'Ivoire, isolated on a single strain of Achromobacter xylosoxidans.</title>
        <authorList>
            <person name="Essoh C."/>
            <person name="Vernadet J.-P."/>
            <person name="Vergnaud G."/>
            <person name="Pourcel C."/>
        </authorList>
    </citation>
    <scope>NUCLEOTIDE SEQUENCE [LARGE SCALE GENOMIC DNA]</scope>
</reference>
<name>A0A514CU10_9CAUD</name>
<dbReference type="EMBL" id="MK962629">
    <property type="protein sequence ID" value="QDH83962.1"/>
    <property type="molecule type" value="Genomic_DNA"/>
</dbReference>
<accession>A0A514CU10</accession>
<gene>
    <name evidence="1" type="ORF">Axy10_083</name>
</gene>
<dbReference type="Proteomes" id="UP000320802">
    <property type="component" value="Segment"/>
</dbReference>
<sequence length="118" mass="13276">MSNTDIAVWAMKGIGSCFYLGELNRVDLSTMTDAPVFVAKEHRHLVQGMSLILGTSMAIITPKEGVMYRVDRKQGTLHSRYYLIGIHPNNMEHFKNHVGMKGASSPEWIFTSRELPPI</sequence>
<organism evidence="1 2">
    <name type="scientific">Achromobacter phage vB_AxyP_19-32_Axy10</name>
    <dbReference type="NCBI Taxonomy" id="2591041"/>
    <lineage>
        <taxon>Viruses</taxon>
        <taxon>Duplodnaviria</taxon>
        <taxon>Heunggongvirae</taxon>
        <taxon>Uroviricota</taxon>
        <taxon>Caudoviricetes</taxon>
        <taxon>Schitoviridae</taxon>
        <taxon>Rothmandenesvirinae</taxon>
        <taxon>Pourcelvirus</taxon>
        <taxon>Pourcelvirus Axy10</taxon>
    </lineage>
</organism>
<evidence type="ECO:0000313" key="2">
    <source>
        <dbReference type="Proteomes" id="UP000320802"/>
    </source>
</evidence>
<keyword evidence="2" id="KW-1185">Reference proteome</keyword>